<dbReference type="Proteomes" id="UP001363151">
    <property type="component" value="Unassembled WGS sequence"/>
</dbReference>
<sequence length="622" mass="66010">MAPSCDRPGPGQGPPSPPHVPFAPHARTLAPPRPRGASEALRGAERARGGAVDGRAAAGRRRRGDAGEDGAVGQRAAAVVERAPRRARARARGSRAQQRARTDYVEAIAKIPYMLLDIDHLRLVEDAQAKLEVLMKAGRGARRRRRARAPAAEPGGPGQGPRRRCLRRGPDALDARRRPPGFEETSSAEYDPDTLVPIPAAAPVVAPVPAPVVAPMVTPGREASVMDDDDDDDAWARAQEGSGRRYVGRAEDYQMTVERMEVLAGLPAAGAGHCIADSPTVHSARAIGLVLAALATAKGLELTAVTTFSSVGIIDYGLKLAGFTINAAADSVKERTAIYRLNYGTGIAMTCRAASAAPRPRKRAASAAPRPRKRADGVASVVASVVADLKRQLLAGPPADIAYDAAMAATVRDILAHHGDFVFDIVLLPLIILKEPLCRRFFLNHIGAALAEPGVAPGAAAAAVREALAATCDSLDAAALNRIKELQLRRHRAPRRESRRRGRVQGFADLESVLETGPPRVGLLGPYNRPWVVTRAAAFLGLRCPARASTTWHEATCGVLGYVADPRIKKLKASGVTPLDVLTEAVCGQEDVWFLSMAMCLASSNSQKADVATQMILPRRTS</sequence>
<evidence type="ECO:0000313" key="3">
    <source>
        <dbReference type="Proteomes" id="UP001363151"/>
    </source>
</evidence>
<reference evidence="2 3" key="1">
    <citation type="submission" date="2024-03" db="EMBL/GenBank/DDBJ databases">
        <title>Aureococcus anophagefferens CCMP1851 and Kratosvirus quantuckense: Draft genome of a second virus-susceptible host strain in the model system.</title>
        <authorList>
            <person name="Chase E."/>
            <person name="Truchon A.R."/>
            <person name="Schepens W."/>
            <person name="Wilhelm S.W."/>
        </authorList>
    </citation>
    <scope>NUCLEOTIDE SEQUENCE [LARGE SCALE GENOMIC DNA]</scope>
    <source>
        <strain evidence="2 3">CCMP1851</strain>
    </source>
</reference>
<name>A0ABR1G865_AURAN</name>
<proteinExistence type="predicted"/>
<organism evidence="2 3">
    <name type="scientific">Aureococcus anophagefferens</name>
    <name type="common">Harmful bloom alga</name>
    <dbReference type="NCBI Taxonomy" id="44056"/>
    <lineage>
        <taxon>Eukaryota</taxon>
        <taxon>Sar</taxon>
        <taxon>Stramenopiles</taxon>
        <taxon>Ochrophyta</taxon>
        <taxon>Pelagophyceae</taxon>
        <taxon>Pelagomonadales</taxon>
        <taxon>Pelagomonadaceae</taxon>
        <taxon>Aureococcus</taxon>
    </lineage>
</organism>
<evidence type="ECO:0000313" key="2">
    <source>
        <dbReference type="EMBL" id="KAK7249134.1"/>
    </source>
</evidence>
<feature type="compositionally biased region" description="Low complexity" evidence="1">
    <location>
        <begin position="69"/>
        <end position="81"/>
    </location>
</feature>
<feature type="compositionally biased region" description="Pro residues" evidence="1">
    <location>
        <begin position="11"/>
        <end position="21"/>
    </location>
</feature>
<feature type="compositionally biased region" description="Basic and acidic residues" evidence="1">
    <location>
        <begin position="168"/>
        <end position="181"/>
    </location>
</feature>
<feature type="region of interest" description="Disordered" evidence="1">
    <location>
        <begin position="1"/>
        <end position="100"/>
    </location>
</feature>
<evidence type="ECO:0000256" key="1">
    <source>
        <dbReference type="SAM" id="MobiDB-lite"/>
    </source>
</evidence>
<gene>
    <name evidence="2" type="ORF">SO694_00045139</name>
</gene>
<accession>A0ABR1G865</accession>
<dbReference type="EMBL" id="JBBJCI010000082">
    <property type="protein sequence ID" value="KAK7249134.1"/>
    <property type="molecule type" value="Genomic_DNA"/>
</dbReference>
<keyword evidence="3" id="KW-1185">Reference proteome</keyword>
<protein>
    <submittedName>
        <fullName evidence="2">Uncharacterized protein</fullName>
    </submittedName>
</protein>
<feature type="region of interest" description="Disordered" evidence="1">
    <location>
        <begin position="141"/>
        <end position="194"/>
    </location>
</feature>
<comment type="caution">
    <text evidence="2">The sequence shown here is derived from an EMBL/GenBank/DDBJ whole genome shotgun (WGS) entry which is preliminary data.</text>
</comment>